<protein>
    <submittedName>
        <fullName evidence="1">Uncharacterized protein</fullName>
    </submittedName>
</protein>
<evidence type="ECO:0000313" key="1">
    <source>
        <dbReference type="EMBL" id="PJE69660.1"/>
    </source>
</evidence>
<reference evidence="2" key="1">
    <citation type="submission" date="2017-09" db="EMBL/GenBank/DDBJ databases">
        <title>Depth-based differentiation of microbial function through sediment-hosted aquifers and enrichment of novel symbionts in the deep terrestrial subsurface.</title>
        <authorList>
            <person name="Probst A.J."/>
            <person name="Ladd B."/>
            <person name="Jarett J.K."/>
            <person name="Geller-Mcgrath D.E."/>
            <person name="Sieber C.M.K."/>
            <person name="Emerson J.B."/>
            <person name="Anantharaman K."/>
            <person name="Thomas B.C."/>
            <person name="Malmstrom R."/>
            <person name="Stieglmeier M."/>
            <person name="Klingl A."/>
            <person name="Woyke T."/>
            <person name="Ryan C.M."/>
            <person name="Banfield J.F."/>
        </authorList>
    </citation>
    <scope>NUCLEOTIDE SEQUENCE [LARGE SCALE GENOMIC DNA]</scope>
</reference>
<gene>
    <name evidence="1" type="ORF">COU98_00795</name>
</gene>
<dbReference type="AlphaFoldDB" id="A0A2H9T1P6"/>
<evidence type="ECO:0000313" key="2">
    <source>
        <dbReference type="Proteomes" id="UP000236946"/>
    </source>
</evidence>
<proteinExistence type="predicted"/>
<dbReference type="EMBL" id="PFEN01000014">
    <property type="protein sequence ID" value="PJE69660.1"/>
    <property type="molecule type" value="Genomic_DNA"/>
</dbReference>
<comment type="caution">
    <text evidence="1">The sequence shown here is derived from an EMBL/GenBank/DDBJ whole genome shotgun (WGS) entry which is preliminary data.</text>
</comment>
<accession>A0A2H9T1P6</accession>
<name>A0A2H9T1P6_9BACT</name>
<dbReference type="Proteomes" id="UP000236946">
    <property type="component" value="Unassembled WGS sequence"/>
</dbReference>
<sequence>MKYQHKELSRGKWQKLSFFEQMANIGSEVERAINWRNKNDKEYSKMAFERALELIDLTIADKKNRNRLREITRVREVLADYFMCGNHYSSSDRSWKNYFYSFAFASMLNS</sequence>
<organism evidence="1 2">
    <name type="scientific">Candidatus Staskawiczbacteria bacterium CG10_big_fil_rev_8_21_14_0_10_38_10</name>
    <dbReference type="NCBI Taxonomy" id="1974891"/>
    <lineage>
        <taxon>Bacteria</taxon>
        <taxon>Candidatus Staskawicziibacteriota</taxon>
    </lineage>
</organism>